<proteinExistence type="predicted"/>
<dbReference type="Proteomes" id="UP000249081">
    <property type="component" value="Unassembled WGS sequence"/>
</dbReference>
<name>A0A2W4W1E2_9CYAN</name>
<protein>
    <recommendedName>
        <fullName evidence="3">Alpha/beta hydrolase</fullName>
    </recommendedName>
</protein>
<reference evidence="2" key="1">
    <citation type="submission" date="2018-04" db="EMBL/GenBank/DDBJ databases">
        <authorList>
            <person name="Cornet L."/>
        </authorList>
    </citation>
    <scope>NUCLEOTIDE SEQUENCE [LARGE SCALE GENOMIC DNA]</scope>
</reference>
<gene>
    <name evidence="1" type="ORF">DCF17_14765</name>
</gene>
<organism evidence="1 2">
    <name type="scientific">Shackletoniella antarctica</name>
    <dbReference type="NCBI Taxonomy" id="268115"/>
    <lineage>
        <taxon>Bacteria</taxon>
        <taxon>Bacillati</taxon>
        <taxon>Cyanobacteriota</taxon>
        <taxon>Cyanophyceae</taxon>
        <taxon>Oculatellales</taxon>
        <taxon>Oculatellaceae</taxon>
        <taxon>Shackletoniella</taxon>
    </lineage>
</organism>
<dbReference type="Gene3D" id="3.40.50.1820">
    <property type="entry name" value="alpha/beta hydrolase"/>
    <property type="match status" value="1"/>
</dbReference>
<reference evidence="1 2" key="2">
    <citation type="submission" date="2018-06" db="EMBL/GenBank/DDBJ databases">
        <title>Metagenomic assembly of (sub)arctic Cyanobacteria and their associated microbiome from non-axenic cultures.</title>
        <authorList>
            <person name="Baurain D."/>
        </authorList>
    </citation>
    <scope>NUCLEOTIDE SEQUENCE [LARGE SCALE GENOMIC DNA]</scope>
    <source>
        <strain evidence="1">ULC041bin1</strain>
    </source>
</reference>
<comment type="caution">
    <text evidence="1">The sequence shown here is derived from an EMBL/GenBank/DDBJ whole genome shotgun (WGS) entry which is preliminary data.</text>
</comment>
<evidence type="ECO:0008006" key="3">
    <source>
        <dbReference type="Google" id="ProtNLM"/>
    </source>
</evidence>
<sequence length="555" mass="58860">MLSLAWSLTAMARTGQSFSPPPGAALTPELANFSLVQPYNLGETTLAQTGTSFDTMPLTLTGAIALPPGHAPAPWVIVLHGRHAGCHFQPGATSQWPCAPEPRFDRGFAYLAQALAEAGYGVLAPNLNAAFSETYGANADNRNQLADQRSGQIIDAHLARLALAHRGDDAGFGVSLAGRVDLTRLAMVGHSMGGGAAALSTLQRLGGDSAADLQGKIVAGLGPIAALVLVSPTRSYPIAQRPEAYALPDVPTVVMAGGCDRDIFDLSSLYYVETARQQPRTTPVLGLLLPGANHNYFNAAVAADDYYRKPDNGPLCNPQRSRDRLSRVAQETFLSQYTQAFLRTVWSAGGDAALAEVGMAAHQAAPRELFGQSVFTTLVSPNAERYTVFQAEDAPATSLTAGLKATLCKSLTDCQPSSRPYPHFPALLTLGWETATELLRVPLESVNVSRFTSLELRLAPDPAWPIPQGQPVFAVVLRDNQGGAARVEILSSLPALRQFEPDPTHGTTAPLYPSALRIPLGQFAGVDLAAVSSLELVFDQAPQGKLHLASVEFVK</sequence>
<evidence type="ECO:0000313" key="2">
    <source>
        <dbReference type="Proteomes" id="UP000249081"/>
    </source>
</evidence>
<dbReference type="InterPro" id="IPR029058">
    <property type="entry name" value="AB_hydrolase_fold"/>
</dbReference>
<accession>A0A2W4W1E2</accession>
<dbReference type="AlphaFoldDB" id="A0A2W4W1E2"/>
<dbReference type="EMBL" id="QBMN01000105">
    <property type="protein sequence ID" value="PZO38376.1"/>
    <property type="molecule type" value="Genomic_DNA"/>
</dbReference>
<dbReference type="SUPFAM" id="SSF53474">
    <property type="entry name" value="alpha/beta-Hydrolases"/>
    <property type="match status" value="1"/>
</dbReference>
<evidence type="ECO:0000313" key="1">
    <source>
        <dbReference type="EMBL" id="PZO38376.1"/>
    </source>
</evidence>